<dbReference type="AlphaFoldDB" id="A0A6C0ILA8"/>
<sequence length="565" mass="64717">MSNLNIHSNHPLIPFPETKNTENHFVSISSQDRNLKKSPNSNDFVITLPEDYKNVTSVKLASSYFPIVDDQFSEEQNNVDLCFRFKKAFNPLDVSGCTFDDANVFAFVTENILNSNYFRIRIRDGRYNETQLVTEIQNKMNQVLTDRMAERIYGTSRYQIWGDYVFDKEYSTNLVATVDGGAYQTSDWASVYYNSSLFSSMSEAVTAFNEKHGTNIPQWNIETYPTGIMLNYTLQDINNFNKTATALDPAILCAWQLDLPTVLMNYLQFDNDNGVFKLYINGSSDGFLLGMEAKEHFLLETDGYDYFKLIIDSVTSKINFGNIADEFEIITDKTTYYSIEVLNIINKISIDSATTYKDILTTDQFMPRKTGECRDISYYIDDLKWGLPVYLGLTGTEVIEEYPYDNEKFRSVKGLTFPTYYYYNKNSSQYQPYQRKPNGYSQASIFIVVPTFQLDTKGEPYFFIDLDRLNCIDEIAPYKDNTFSSVYNISSGNPTSAFAKLPLSILDDVAYGGSQPMSKVYTPPLDRLSKISIRLRFHNGRPVKFGVQPFSFVLQITTSKLALTK</sequence>
<dbReference type="EMBL" id="MN740209">
    <property type="protein sequence ID" value="QHT93599.1"/>
    <property type="molecule type" value="Genomic_DNA"/>
</dbReference>
<reference evidence="1" key="1">
    <citation type="journal article" date="2020" name="Nature">
        <title>Giant virus diversity and host interactions through global metagenomics.</title>
        <authorList>
            <person name="Schulz F."/>
            <person name="Roux S."/>
            <person name="Paez-Espino D."/>
            <person name="Jungbluth S."/>
            <person name="Walsh D.A."/>
            <person name="Denef V.J."/>
            <person name="McMahon K.D."/>
            <person name="Konstantinidis K.T."/>
            <person name="Eloe-Fadrosh E.A."/>
            <person name="Kyrpides N.C."/>
            <person name="Woyke T."/>
        </authorList>
    </citation>
    <scope>NUCLEOTIDE SEQUENCE</scope>
    <source>
        <strain evidence="1">GVMAG-M-3300024252-29</strain>
    </source>
</reference>
<evidence type="ECO:0000313" key="1">
    <source>
        <dbReference type="EMBL" id="QHT93599.1"/>
    </source>
</evidence>
<name>A0A6C0ILA8_9ZZZZ</name>
<accession>A0A6C0ILA8</accession>
<protein>
    <submittedName>
        <fullName evidence="1">Uncharacterized protein</fullName>
    </submittedName>
</protein>
<organism evidence="1">
    <name type="scientific">viral metagenome</name>
    <dbReference type="NCBI Taxonomy" id="1070528"/>
    <lineage>
        <taxon>unclassified sequences</taxon>
        <taxon>metagenomes</taxon>
        <taxon>organismal metagenomes</taxon>
    </lineage>
</organism>
<proteinExistence type="predicted"/>